<proteinExistence type="predicted"/>
<reference evidence="1" key="1">
    <citation type="submission" date="2022-12" db="EMBL/GenBank/DDBJ databases">
        <title>Chromosome-level genome assembly of the bean flower thrips Megalurothrips usitatus.</title>
        <authorList>
            <person name="Ma L."/>
            <person name="Liu Q."/>
            <person name="Li H."/>
            <person name="Cai W."/>
        </authorList>
    </citation>
    <scope>NUCLEOTIDE SEQUENCE</scope>
    <source>
        <strain evidence="1">Cailab_2022a</strain>
    </source>
</reference>
<evidence type="ECO:0008006" key="3">
    <source>
        <dbReference type="Google" id="ProtNLM"/>
    </source>
</evidence>
<dbReference type="EMBL" id="JAPTSV010000016">
    <property type="protein sequence ID" value="KAJ1519823.1"/>
    <property type="molecule type" value="Genomic_DNA"/>
</dbReference>
<keyword evidence="2" id="KW-1185">Reference proteome</keyword>
<evidence type="ECO:0000313" key="1">
    <source>
        <dbReference type="EMBL" id="KAJ1519823.1"/>
    </source>
</evidence>
<protein>
    <recommendedName>
        <fullName evidence="3">C2H2-type domain-containing protein</fullName>
    </recommendedName>
</protein>
<name>A0AAV7X1Q3_9NEOP</name>
<accession>A0AAV7X1Q3</accession>
<evidence type="ECO:0000313" key="2">
    <source>
        <dbReference type="Proteomes" id="UP001075354"/>
    </source>
</evidence>
<comment type="caution">
    <text evidence="1">The sequence shown here is derived from an EMBL/GenBank/DDBJ whole genome shotgun (WGS) entry which is preliminary data.</text>
</comment>
<sequence length="203" mass="22516">MMTFAVDHTYSQPQTNYDILTIAEFKTEELVGDEGYGVVKMELDEGAIGTESDDKFNVTNGPSCRSKMLEQCQVSAFKTQTKASGDGDDEQCCANVMKALCNTAVLAMDVGPVNAEKSPSASVSPIKKPFQKPCRHVKRDPPKLYCELCKATVCSKNMARHRKSKKHVRRSRDMKKGKRGACLACQTDWSRLLSHLSMNLLSK</sequence>
<dbReference type="AlphaFoldDB" id="A0AAV7X1Q3"/>
<dbReference type="Proteomes" id="UP001075354">
    <property type="component" value="Chromosome 16"/>
</dbReference>
<organism evidence="1 2">
    <name type="scientific">Megalurothrips usitatus</name>
    <name type="common">bean blossom thrips</name>
    <dbReference type="NCBI Taxonomy" id="439358"/>
    <lineage>
        <taxon>Eukaryota</taxon>
        <taxon>Metazoa</taxon>
        <taxon>Ecdysozoa</taxon>
        <taxon>Arthropoda</taxon>
        <taxon>Hexapoda</taxon>
        <taxon>Insecta</taxon>
        <taxon>Pterygota</taxon>
        <taxon>Neoptera</taxon>
        <taxon>Paraneoptera</taxon>
        <taxon>Thysanoptera</taxon>
        <taxon>Terebrantia</taxon>
        <taxon>Thripoidea</taxon>
        <taxon>Thripidae</taxon>
        <taxon>Megalurothrips</taxon>
    </lineage>
</organism>
<gene>
    <name evidence="1" type="ORF">ONE63_005075</name>
</gene>